<dbReference type="InterPro" id="IPR025267">
    <property type="entry name" value="ORF017-like"/>
</dbReference>
<dbReference type="EMBL" id="LR798356">
    <property type="protein sequence ID" value="CAB5226162.1"/>
    <property type="molecule type" value="Genomic_DNA"/>
</dbReference>
<protein>
    <recommendedName>
        <fullName evidence="2">N4-gp56 family major capsid protein</fullName>
    </recommendedName>
</protein>
<organism evidence="1">
    <name type="scientific">uncultured Caudovirales phage</name>
    <dbReference type="NCBI Taxonomy" id="2100421"/>
    <lineage>
        <taxon>Viruses</taxon>
        <taxon>Duplodnaviria</taxon>
        <taxon>Heunggongvirae</taxon>
        <taxon>Uroviricota</taxon>
        <taxon>Caudoviricetes</taxon>
        <taxon>Peduoviridae</taxon>
        <taxon>Maltschvirus</taxon>
        <taxon>Maltschvirus maltsch</taxon>
    </lineage>
</organism>
<dbReference type="NCBIfam" id="TIGR04387">
    <property type="entry name" value="capsid_maj_N4"/>
    <property type="match status" value="1"/>
</dbReference>
<dbReference type="SUPFAM" id="SSF56563">
    <property type="entry name" value="Major capsid protein gp5"/>
    <property type="match status" value="1"/>
</dbReference>
<proteinExistence type="predicted"/>
<accession>A0A6J7XE74</accession>
<evidence type="ECO:0000313" key="1">
    <source>
        <dbReference type="EMBL" id="CAB5226162.1"/>
    </source>
</evidence>
<dbReference type="Pfam" id="PF13252">
    <property type="entry name" value="Phage_capsid_3"/>
    <property type="match status" value="1"/>
</dbReference>
<gene>
    <name evidence="1" type="ORF">UFOVP755_67</name>
</gene>
<name>A0A6J7XE74_9CAUD</name>
<sequence length="330" mass="35600">MAMNTITGVNGAAGSLYASVTAIQSGGDLFPLLDVYSLEVLHKARGVMMYEQFAMRKTELSAGPGQTIKFVTYNDVSRGGQLTESTALSTYAMSQSVKSISVTEWGNAIAVSEKLLQLSFDDLMTEAAILLGRDYAVVRDLSLRDVLVSGISQVIFAGSSNAAVGDVASTDILTISEIRKAVEVLQTANVPKFNNDYYVCFIHPHQAFSLRRDSDWISANNYAQTRNVFNGELGRWEDVIFVSTTHQGNGACASSDPGYELALDGTGDTGADLYRATLFGDQCFAVADALPVELRDNGVEDFGRKHSLAWYAIWGVGVLQADYGVHIISA</sequence>
<reference evidence="1" key="1">
    <citation type="submission" date="2020-05" db="EMBL/GenBank/DDBJ databases">
        <authorList>
            <person name="Chiriac C."/>
            <person name="Salcher M."/>
            <person name="Ghai R."/>
            <person name="Kavagutti S V."/>
        </authorList>
    </citation>
    <scope>NUCLEOTIDE SEQUENCE</scope>
</reference>
<evidence type="ECO:0008006" key="2">
    <source>
        <dbReference type="Google" id="ProtNLM"/>
    </source>
</evidence>